<dbReference type="STRING" id="98765.A0A2R6NXE4"/>
<gene>
    <name evidence="1" type="ORF">PHLCEN_2v7140</name>
</gene>
<dbReference type="Gene3D" id="3.30.450.30">
    <property type="entry name" value="Dynein light chain 2a, cytoplasmic"/>
    <property type="match status" value="1"/>
</dbReference>
<dbReference type="Proteomes" id="UP000186601">
    <property type="component" value="Unassembled WGS sequence"/>
</dbReference>
<keyword evidence="2" id="KW-1185">Reference proteome</keyword>
<sequence length="169" mass="18352">MSTASATAHTPTTPLAAIPSVPNLTGLMPSELEHTLTSLSSNRTVLGYMLLSRSQPVTIIRHSGVVFDGEQGRNYAGVVSRVVESVRVGLEEVSGDLGDTDELRFMRIRTKRHEIMISPGECPWTRFSTKTYEGAGRRTISLSGIARPDIIATSTEAYQGLVLCYKLLA</sequence>
<evidence type="ECO:0000313" key="2">
    <source>
        <dbReference type="Proteomes" id="UP000186601"/>
    </source>
</evidence>
<organism evidence="1 2">
    <name type="scientific">Hermanssonia centrifuga</name>
    <dbReference type="NCBI Taxonomy" id="98765"/>
    <lineage>
        <taxon>Eukaryota</taxon>
        <taxon>Fungi</taxon>
        <taxon>Dikarya</taxon>
        <taxon>Basidiomycota</taxon>
        <taxon>Agaricomycotina</taxon>
        <taxon>Agaricomycetes</taxon>
        <taxon>Polyporales</taxon>
        <taxon>Meruliaceae</taxon>
        <taxon>Hermanssonia</taxon>
    </lineage>
</organism>
<evidence type="ECO:0000313" key="1">
    <source>
        <dbReference type="EMBL" id="PSR79169.1"/>
    </source>
</evidence>
<dbReference type="EMBL" id="MLYV02000707">
    <property type="protein sequence ID" value="PSR79169.1"/>
    <property type="molecule type" value="Genomic_DNA"/>
</dbReference>
<reference evidence="1 2" key="1">
    <citation type="submission" date="2018-02" db="EMBL/GenBank/DDBJ databases">
        <title>Genome sequence of the basidiomycete white-rot fungus Phlebia centrifuga.</title>
        <authorList>
            <person name="Granchi Z."/>
            <person name="Peng M."/>
            <person name="de Vries R.P."/>
            <person name="Hilden K."/>
            <person name="Makela M.R."/>
            <person name="Grigoriev I."/>
            <person name="Riley R."/>
        </authorList>
    </citation>
    <scope>NUCLEOTIDE SEQUENCE [LARGE SCALE GENOMIC DNA]</scope>
    <source>
        <strain evidence="1 2">FBCC195</strain>
    </source>
</reference>
<protein>
    <recommendedName>
        <fullName evidence="3">Roadblock/LAMTOR2 domain-containing protein</fullName>
    </recommendedName>
</protein>
<accession>A0A2R6NXE4</accession>
<dbReference type="AlphaFoldDB" id="A0A2R6NXE4"/>
<dbReference type="OrthoDB" id="9985637at2759"/>
<dbReference type="SUPFAM" id="SSF103196">
    <property type="entry name" value="Roadblock/LC7 domain"/>
    <property type="match status" value="1"/>
</dbReference>
<proteinExistence type="predicted"/>
<evidence type="ECO:0008006" key="3">
    <source>
        <dbReference type="Google" id="ProtNLM"/>
    </source>
</evidence>
<name>A0A2R6NXE4_9APHY</name>
<comment type="caution">
    <text evidence="1">The sequence shown here is derived from an EMBL/GenBank/DDBJ whole genome shotgun (WGS) entry which is preliminary data.</text>
</comment>
<dbReference type="PANTHER" id="PTHR10779">
    <property type="entry name" value="DYNEIN LIGHT CHAIN ROADBLOCK"/>
    <property type="match status" value="1"/>
</dbReference>